<feature type="transmembrane region" description="Helical" evidence="6">
    <location>
        <begin position="172"/>
        <end position="196"/>
    </location>
</feature>
<dbReference type="InterPro" id="IPR052337">
    <property type="entry name" value="SAT4-like"/>
</dbReference>
<feature type="transmembrane region" description="Helical" evidence="6">
    <location>
        <begin position="208"/>
        <end position="232"/>
    </location>
</feature>
<dbReference type="RefSeq" id="XP_037158168.1">
    <property type="nucleotide sequence ID" value="XM_037314926.1"/>
</dbReference>
<evidence type="ECO:0000256" key="2">
    <source>
        <dbReference type="ARBA" id="ARBA00022692"/>
    </source>
</evidence>
<sequence length="329" mass="36324">MSGIPGEGFDNRQVQIIAVTSTCLVLSTVAVVLRLLVRWSSAAVLWWDDWVAVLALVTSWLVNIFTITGISSGLGRHNSQVDPSKITSFGVSVFVQQITWALSTGLIILAILLFYIRIFPTTWMRKAVYTIGVWDILWTISTVLVTILQCTPIDFMWNQNIHGGKCINSDAFYFACGLTSAATIVTVLFLPLPIVWKLQVSKWRKTGLAISFTIGAIACIASIVRLVVLLDVDSKDLMYTSTLAQLWSCVEVSAGVISVCLPSLTTLFLLLLGKRPSNSTHHIISTDRHRDGKIENAECSHTLHATYETLWLQSLELMWASFLNSEGSG</sequence>
<evidence type="ECO:0000313" key="8">
    <source>
        <dbReference type="EMBL" id="KAF6223856.1"/>
    </source>
</evidence>
<feature type="transmembrane region" description="Helical" evidence="6">
    <location>
        <begin position="16"/>
        <end position="37"/>
    </location>
</feature>
<evidence type="ECO:0000313" key="9">
    <source>
        <dbReference type="Proteomes" id="UP000578531"/>
    </source>
</evidence>
<protein>
    <recommendedName>
        <fullName evidence="7">Rhodopsin domain-containing protein</fullName>
    </recommendedName>
</protein>
<keyword evidence="9" id="KW-1185">Reference proteome</keyword>
<evidence type="ECO:0000256" key="5">
    <source>
        <dbReference type="ARBA" id="ARBA00038359"/>
    </source>
</evidence>
<feature type="domain" description="Rhodopsin" evidence="7">
    <location>
        <begin position="33"/>
        <end position="268"/>
    </location>
</feature>
<feature type="transmembrane region" description="Helical" evidence="6">
    <location>
        <begin position="252"/>
        <end position="272"/>
    </location>
</feature>
<evidence type="ECO:0000256" key="6">
    <source>
        <dbReference type="SAM" id="Phobius"/>
    </source>
</evidence>
<dbReference type="AlphaFoldDB" id="A0A8H6CII3"/>
<dbReference type="Proteomes" id="UP000578531">
    <property type="component" value="Unassembled WGS sequence"/>
</dbReference>
<accession>A0A8H6CII3</accession>
<evidence type="ECO:0000256" key="1">
    <source>
        <dbReference type="ARBA" id="ARBA00004141"/>
    </source>
</evidence>
<keyword evidence="4 6" id="KW-0472">Membrane</keyword>
<dbReference type="GeneID" id="59294729"/>
<dbReference type="InterPro" id="IPR049326">
    <property type="entry name" value="Rhodopsin_dom_fungi"/>
</dbReference>
<dbReference type="PANTHER" id="PTHR33048:SF47">
    <property type="entry name" value="INTEGRAL MEMBRANE PROTEIN-RELATED"/>
    <property type="match status" value="1"/>
</dbReference>
<gene>
    <name evidence="8" type="ORF">HO173_013101</name>
</gene>
<comment type="similarity">
    <text evidence="5">Belongs to the SAT4 family.</text>
</comment>
<evidence type="ECO:0000256" key="3">
    <source>
        <dbReference type="ARBA" id="ARBA00022989"/>
    </source>
</evidence>
<keyword evidence="3 6" id="KW-1133">Transmembrane helix</keyword>
<feature type="transmembrane region" description="Helical" evidence="6">
    <location>
        <begin position="49"/>
        <end position="74"/>
    </location>
</feature>
<name>A0A8H6CII3_9LECA</name>
<feature type="transmembrane region" description="Helical" evidence="6">
    <location>
        <begin position="94"/>
        <end position="116"/>
    </location>
</feature>
<dbReference type="OrthoDB" id="10017208at2759"/>
<keyword evidence="2 6" id="KW-0812">Transmembrane</keyword>
<comment type="subcellular location">
    <subcellularLocation>
        <location evidence="1">Membrane</location>
        <topology evidence="1">Multi-pass membrane protein</topology>
    </subcellularLocation>
</comment>
<dbReference type="EMBL" id="JACCJC010000130">
    <property type="protein sequence ID" value="KAF6223856.1"/>
    <property type="molecule type" value="Genomic_DNA"/>
</dbReference>
<dbReference type="PANTHER" id="PTHR33048">
    <property type="entry name" value="PTH11-LIKE INTEGRAL MEMBRANE PROTEIN (AFU_ORTHOLOGUE AFUA_5G11245)"/>
    <property type="match status" value="1"/>
</dbReference>
<dbReference type="Pfam" id="PF20684">
    <property type="entry name" value="Fung_rhodopsin"/>
    <property type="match status" value="1"/>
</dbReference>
<comment type="caution">
    <text evidence="8">The sequence shown here is derived from an EMBL/GenBank/DDBJ whole genome shotgun (WGS) entry which is preliminary data.</text>
</comment>
<feature type="transmembrane region" description="Helical" evidence="6">
    <location>
        <begin position="128"/>
        <end position="148"/>
    </location>
</feature>
<proteinExistence type="inferred from homology"/>
<organism evidence="8 9">
    <name type="scientific">Letharia columbiana</name>
    <dbReference type="NCBI Taxonomy" id="112416"/>
    <lineage>
        <taxon>Eukaryota</taxon>
        <taxon>Fungi</taxon>
        <taxon>Dikarya</taxon>
        <taxon>Ascomycota</taxon>
        <taxon>Pezizomycotina</taxon>
        <taxon>Lecanoromycetes</taxon>
        <taxon>OSLEUM clade</taxon>
        <taxon>Lecanoromycetidae</taxon>
        <taxon>Lecanorales</taxon>
        <taxon>Lecanorineae</taxon>
        <taxon>Parmeliaceae</taxon>
        <taxon>Letharia</taxon>
    </lineage>
</organism>
<evidence type="ECO:0000256" key="4">
    <source>
        <dbReference type="ARBA" id="ARBA00023136"/>
    </source>
</evidence>
<dbReference type="GO" id="GO:0016020">
    <property type="term" value="C:membrane"/>
    <property type="evidence" value="ECO:0007669"/>
    <property type="project" value="UniProtKB-SubCell"/>
</dbReference>
<evidence type="ECO:0000259" key="7">
    <source>
        <dbReference type="Pfam" id="PF20684"/>
    </source>
</evidence>
<reference evidence="8 9" key="1">
    <citation type="journal article" date="2020" name="Genomics">
        <title>Complete, high-quality genomes from long-read metagenomic sequencing of two wolf lichen thalli reveals enigmatic genome architecture.</title>
        <authorList>
            <person name="McKenzie S.K."/>
            <person name="Walston R.F."/>
            <person name="Allen J.L."/>
        </authorList>
    </citation>
    <scope>NUCLEOTIDE SEQUENCE [LARGE SCALE GENOMIC DNA]</scope>
    <source>
        <strain evidence="8">WasteWater2</strain>
    </source>
</reference>